<proteinExistence type="predicted"/>
<dbReference type="InterPro" id="IPR007314">
    <property type="entry name" value="Cofac_haem-bd_dom"/>
</dbReference>
<feature type="domain" description="Haem-binding uptake Tiki superfamily ChaN" evidence="1">
    <location>
        <begin position="22"/>
        <end position="207"/>
    </location>
</feature>
<dbReference type="PROSITE" id="PS51257">
    <property type="entry name" value="PROKAR_LIPOPROTEIN"/>
    <property type="match status" value="1"/>
</dbReference>
<dbReference type="EMBL" id="JADDIV010000002">
    <property type="protein sequence ID" value="MBE7367345.1"/>
    <property type="molecule type" value="Genomic_DNA"/>
</dbReference>
<evidence type="ECO:0000313" key="3">
    <source>
        <dbReference type="Proteomes" id="UP000806285"/>
    </source>
</evidence>
<reference evidence="2 3" key="1">
    <citation type="submission" date="2020-10" db="EMBL/GenBank/DDBJ databases">
        <title>Ramlibacter sp. HM2 16S ribosomal RNA gene Genome sequencing and assembly.</title>
        <authorList>
            <person name="Kang M."/>
        </authorList>
    </citation>
    <scope>NUCLEOTIDE SEQUENCE [LARGE SCALE GENOMIC DNA]</scope>
    <source>
        <strain evidence="2 3">HM2</strain>
    </source>
</reference>
<dbReference type="Proteomes" id="UP000806285">
    <property type="component" value="Unassembled WGS sequence"/>
</dbReference>
<gene>
    <name evidence="2" type="ORF">IM787_07205</name>
</gene>
<evidence type="ECO:0000313" key="2">
    <source>
        <dbReference type="EMBL" id="MBE7367345.1"/>
    </source>
</evidence>
<dbReference type="Pfam" id="PF04187">
    <property type="entry name" value="Cofac_haem_bdg"/>
    <property type="match status" value="1"/>
</dbReference>
<keyword evidence="2" id="KW-0449">Lipoprotein</keyword>
<protein>
    <submittedName>
        <fullName evidence="2">ChaN family lipoprotein</fullName>
    </submittedName>
</protein>
<keyword evidence="3" id="KW-1185">Reference proteome</keyword>
<dbReference type="Gene3D" id="1.10.8.760">
    <property type="entry name" value="Haem-binding uptake, Tiki superfamily, ChaN, domain 2"/>
    <property type="match status" value="1"/>
</dbReference>
<dbReference type="SUPFAM" id="SSF159501">
    <property type="entry name" value="EreA/ChaN-like"/>
    <property type="match status" value="1"/>
</dbReference>
<sequence length="238" mass="25505">MPIRPLLASLLLSGCALLPHESATDVLLLGEQHDAVAHPALQEERVTRLARAGRLRAVALEMADRGTTTAGLPPGASEAQVREALGWNTDGGWPWERYAPAIMAAVRAGVPVAGANLPRAQMRQAMGDTSLDTLLPGPAQKAQQQAIRKGHCDMLPEGQVTPMTRVQVARDVAMAQTLAALARSDGTVVLIAGAGHVDPELGVPRHLPRALRVKPEVLPPEDTGKDYCAEFRRQMQRR</sequence>
<evidence type="ECO:0000259" key="1">
    <source>
        <dbReference type="Pfam" id="PF04187"/>
    </source>
</evidence>
<accession>A0ABR9S1F0</accession>
<dbReference type="Gene3D" id="3.40.50.11550">
    <property type="match status" value="1"/>
</dbReference>
<dbReference type="RefSeq" id="WP_193675959.1">
    <property type="nucleotide sequence ID" value="NZ_JADDIV010000002.1"/>
</dbReference>
<dbReference type="CDD" id="cd14727">
    <property type="entry name" value="ChanN-like"/>
    <property type="match status" value="1"/>
</dbReference>
<name>A0ABR9S1F0_9BURK</name>
<organism evidence="2 3">
    <name type="scientific">Ramlibacter pallidus</name>
    <dbReference type="NCBI Taxonomy" id="2780087"/>
    <lineage>
        <taxon>Bacteria</taxon>
        <taxon>Pseudomonadati</taxon>
        <taxon>Pseudomonadota</taxon>
        <taxon>Betaproteobacteria</taxon>
        <taxon>Burkholderiales</taxon>
        <taxon>Comamonadaceae</taxon>
        <taxon>Ramlibacter</taxon>
    </lineage>
</organism>
<comment type="caution">
    <text evidence="2">The sequence shown here is derived from an EMBL/GenBank/DDBJ whole genome shotgun (WGS) entry which is preliminary data.</text>
</comment>